<dbReference type="GO" id="GO:1990281">
    <property type="term" value="C:efflux pump complex"/>
    <property type="evidence" value="ECO:0007669"/>
    <property type="project" value="TreeGrafter"/>
</dbReference>
<dbReference type="SUPFAM" id="SSF111369">
    <property type="entry name" value="HlyD-like secretion proteins"/>
    <property type="match status" value="1"/>
</dbReference>
<sequence>MKIHYLRYVLISTIVVFLTACKSENEINNVNYPTPVKLFQINIENKDKNITLPATIKASEQSLLSFRVGGQINKMYVNSGDRVKRGTLLATIESSIYDQEVNLAKANYELALVVYNRAKLLVKKGFVSKSDYDTAKSELQTSKSALEKAQNNRNYTRLVSPFDGVVITKYSEAYEFAREKEVVVGIQAESMFDISFQLPEQFISLISQKSGSVTPNTKVNVQFEGSERFYDASIKEINTVADQATASYTVVASITKPDEINLLPGMTAKVKLSISKSKNYRKSKIPVSALINENGQTYIFRWEPEVNKLTKVAIKIEDNQLVDGLSDGDWVVEVGVSELRDGQTAVQWIKERGL</sequence>
<dbReference type="PROSITE" id="PS51257">
    <property type="entry name" value="PROKAR_LIPOPROTEIN"/>
    <property type="match status" value="1"/>
</dbReference>
<proteinExistence type="inferred from homology"/>
<evidence type="ECO:0000313" key="4">
    <source>
        <dbReference type="Proteomes" id="UP000241346"/>
    </source>
</evidence>
<evidence type="ECO:0000256" key="1">
    <source>
        <dbReference type="ARBA" id="ARBA00009477"/>
    </source>
</evidence>
<evidence type="ECO:0000259" key="2">
    <source>
        <dbReference type="Pfam" id="PF25973"/>
    </source>
</evidence>
<dbReference type="PANTHER" id="PTHR30469:SF20">
    <property type="entry name" value="EFFLUX RND TRANSPORTER PERIPLASMIC ADAPTOR SUBUNIT"/>
    <property type="match status" value="1"/>
</dbReference>
<gene>
    <name evidence="3" type="ORF">C9J01_02455</name>
</gene>
<dbReference type="InterPro" id="IPR058647">
    <property type="entry name" value="BSH_CzcB-like"/>
</dbReference>
<dbReference type="InterPro" id="IPR006143">
    <property type="entry name" value="RND_pump_MFP"/>
</dbReference>
<organism evidence="3 4">
    <name type="scientific">Photobacterium rosenbergii</name>
    <dbReference type="NCBI Taxonomy" id="294936"/>
    <lineage>
        <taxon>Bacteria</taxon>
        <taxon>Pseudomonadati</taxon>
        <taxon>Pseudomonadota</taxon>
        <taxon>Gammaproteobacteria</taxon>
        <taxon>Vibrionales</taxon>
        <taxon>Vibrionaceae</taxon>
        <taxon>Photobacterium</taxon>
    </lineage>
</organism>
<dbReference type="GO" id="GO:0015562">
    <property type="term" value="F:efflux transmembrane transporter activity"/>
    <property type="evidence" value="ECO:0007669"/>
    <property type="project" value="InterPro"/>
</dbReference>
<dbReference type="Gene3D" id="2.40.50.100">
    <property type="match status" value="1"/>
</dbReference>
<reference evidence="3 4" key="1">
    <citation type="submission" date="2018-03" db="EMBL/GenBank/DDBJ databases">
        <title>Whole genome sequencing of Histamine producing bacteria.</title>
        <authorList>
            <person name="Butler K."/>
        </authorList>
    </citation>
    <scope>NUCLEOTIDE SEQUENCE [LARGE SCALE GENOMIC DNA]</scope>
    <source>
        <strain evidence="3 4">DSM 19138</strain>
    </source>
</reference>
<comment type="caution">
    <text evidence="3">The sequence shown here is derived from an EMBL/GenBank/DDBJ whole genome shotgun (WGS) entry which is preliminary data.</text>
</comment>
<accession>A0A2T3NKC2</accession>
<dbReference type="OrthoDB" id="2110899at2"/>
<dbReference type="AlphaFoldDB" id="A0A2T3NKC2"/>
<dbReference type="Gene3D" id="2.40.420.20">
    <property type="match status" value="1"/>
</dbReference>
<comment type="similarity">
    <text evidence="1">Belongs to the membrane fusion protein (MFP) (TC 8.A.1) family.</text>
</comment>
<dbReference type="Gene3D" id="1.10.287.470">
    <property type="entry name" value="Helix hairpin bin"/>
    <property type="match status" value="1"/>
</dbReference>
<name>A0A2T3NKC2_9GAMM</name>
<dbReference type="EMBL" id="PYMB01000001">
    <property type="protein sequence ID" value="PSW15892.1"/>
    <property type="molecule type" value="Genomic_DNA"/>
</dbReference>
<dbReference type="Proteomes" id="UP000241346">
    <property type="component" value="Unassembled WGS sequence"/>
</dbReference>
<dbReference type="Pfam" id="PF25973">
    <property type="entry name" value="BSH_CzcB"/>
    <property type="match status" value="1"/>
</dbReference>
<dbReference type="Gene3D" id="2.40.30.170">
    <property type="match status" value="1"/>
</dbReference>
<dbReference type="NCBIfam" id="TIGR01730">
    <property type="entry name" value="RND_mfp"/>
    <property type="match status" value="1"/>
</dbReference>
<evidence type="ECO:0000313" key="3">
    <source>
        <dbReference type="EMBL" id="PSW15892.1"/>
    </source>
</evidence>
<dbReference type="RefSeq" id="WP_107296511.1">
    <property type="nucleotide sequence ID" value="NZ_PYMB01000001.1"/>
</dbReference>
<protein>
    <submittedName>
        <fullName evidence="3">Efflux transporter periplasmic adaptor subunit</fullName>
    </submittedName>
</protein>
<dbReference type="PANTHER" id="PTHR30469">
    <property type="entry name" value="MULTIDRUG RESISTANCE PROTEIN MDTA"/>
    <property type="match status" value="1"/>
</dbReference>
<feature type="domain" description="CzcB-like barrel-sandwich hybrid" evidence="2">
    <location>
        <begin position="66"/>
        <end position="170"/>
    </location>
</feature>